<feature type="transmembrane region" description="Helical" evidence="1">
    <location>
        <begin position="171"/>
        <end position="192"/>
    </location>
</feature>
<dbReference type="PANTHER" id="PTHR36844:SF1">
    <property type="entry name" value="PROTEASE PRSW"/>
    <property type="match status" value="1"/>
</dbReference>
<feature type="transmembrane region" description="Helical" evidence="1">
    <location>
        <begin position="98"/>
        <end position="123"/>
    </location>
</feature>
<feature type="transmembrane region" description="Helical" evidence="1">
    <location>
        <begin position="241"/>
        <end position="260"/>
    </location>
</feature>
<evidence type="ECO:0000313" key="2">
    <source>
        <dbReference type="EMBL" id="RRC96280.1"/>
    </source>
</evidence>
<dbReference type="AlphaFoldDB" id="A0A3P1SH57"/>
<dbReference type="GO" id="GO:0008233">
    <property type="term" value="F:peptidase activity"/>
    <property type="evidence" value="ECO:0007669"/>
    <property type="project" value="UniProtKB-KW"/>
</dbReference>
<feature type="transmembrane region" description="Helical" evidence="1">
    <location>
        <begin position="212"/>
        <end position="234"/>
    </location>
</feature>
<dbReference type="OrthoDB" id="9785431at2"/>
<evidence type="ECO:0000256" key="1">
    <source>
        <dbReference type="SAM" id="Phobius"/>
    </source>
</evidence>
<keyword evidence="2" id="KW-0645">Protease</keyword>
<keyword evidence="2" id="KW-0378">Hydrolase</keyword>
<reference evidence="2 3" key="1">
    <citation type="submission" date="2018-11" db="EMBL/GenBank/DDBJ databases">
        <title>Genomes From Bacteria Associated with the Canine Oral Cavity: a Test Case for Automated Genome-Based Taxonomic Assignment.</title>
        <authorList>
            <person name="Coil D.A."/>
            <person name="Jospin G."/>
            <person name="Darling A.E."/>
            <person name="Wallis C."/>
            <person name="Davis I.J."/>
            <person name="Harris S."/>
            <person name="Eisen J.A."/>
            <person name="Holcombe L.J."/>
            <person name="O'Flynn C."/>
        </authorList>
    </citation>
    <scope>NUCLEOTIDE SEQUENCE [LARGE SCALE GENOMIC DNA]</scope>
    <source>
        <strain evidence="2 3">OH770</strain>
    </source>
</reference>
<evidence type="ECO:0000313" key="3">
    <source>
        <dbReference type="Proteomes" id="UP000280444"/>
    </source>
</evidence>
<gene>
    <name evidence="2" type="ORF">EII11_01065</name>
</gene>
<keyword evidence="3" id="KW-1185">Reference proteome</keyword>
<keyword evidence="1" id="KW-0812">Transmembrane</keyword>
<keyword evidence="1" id="KW-0472">Membrane</keyword>
<feature type="transmembrane region" description="Helical" evidence="1">
    <location>
        <begin position="62"/>
        <end position="86"/>
    </location>
</feature>
<feature type="transmembrane region" description="Helical" evidence="1">
    <location>
        <begin position="135"/>
        <end position="159"/>
    </location>
</feature>
<sequence>MDPYRRTRVNHPTISVYSGVQPPDWSHQLPRRRAGVFEVLVMVFGLLAMLALLWFMSLEGGVISTALLAVAAFLPFLVVMQVLAAVDRWEREPWGTTAILAIWGGGIATFFSSIINTAFALVVELATGDSALAETLAVIVAAPIVEESLKGLGVVLILWKRRHRLNSILDGVYYAAVAGAAFAFIENIMYFMQGAMSDGIGGVGILFVMRGVMSPFLHPMATSMIGLAAGWTAVRMAQRSTGFLLIPLGWLAAVAIHAAWNATAVLSSPGTWVALYLFFHLPMFVVWMLFLRSASATEAKVIARGLQTYVASGWLLPNEVQMVTTRSGRKSAQAWAKQYGKPSHDSMTAFLNGCATLGLDEEIMRRLGPDPLRVEHDRQVLQDITQHRQVFLQRAGVRI</sequence>
<proteinExistence type="predicted"/>
<dbReference type="InterPro" id="IPR026898">
    <property type="entry name" value="PrsW"/>
</dbReference>
<protein>
    <submittedName>
        <fullName evidence="2">Protease PrsW</fullName>
    </submittedName>
</protein>
<dbReference type="GO" id="GO:0006508">
    <property type="term" value="P:proteolysis"/>
    <property type="evidence" value="ECO:0007669"/>
    <property type="project" value="UniProtKB-KW"/>
</dbReference>
<name>A0A3P1SH57_9ACTO</name>
<dbReference type="Pfam" id="PF13367">
    <property type="entry name" value="PrsW-protease"/>
    <property type="match status" value="1"/>
</dbReference>
<organism evidence="2 3">
    <name type="scientific">Schaalia canis</name>
    <dbReference type="NCBI Taxonomy" id="100469"/>
    <lineage>
        <taxon>Bacteria</taxon>
        <taxon>Bacillati</taxon>
        <taxon>Actinomycetota</taxon>
        <taxon>Actinomycetes</taxon>
        <taxon>Actinomycetales</taxon>
        <taxon>Actinomycetaceae</taxon>
        <taxon>Schaalia</taxon>
    </lineage>
</organism>
<feature type="transmembrane region" description="Helical" evidence="1">
    <location>
        <begin position="272"/>
        <end position="291"/>
    </location>
</feature>
<dbReference type="EMBL" id="RQZF01000001">
    <property type="protein sequence ID" value="RRC96280.1"/>
    <property type="molecule type" value="Genomic_DNA"/>
</dbReference>
<dbReference type="Proteomes" id="UP000280444">
    <property type="component" value="Unassembled WGS sequence"/>
</dbReference>
<comment type="caution">
    <text evidence="2">The sequence shown here is derived from an EMBL/GenBank/DDBJ whole genome shotgun (WGS) entry which is preliminary data.</text>
</comment>
<keyword evidence="1" id="KW-1133">Transmembrane helix</keyword>
<dbReference type="PANTHER" id="PTHR36844">
    <property type="entry name" value="PROTEASE PRSW"/>
    <property type="match status" value="1"/>
</dbReference>
<accession>A0A3P1SH57</accession>
<feature type="transmembrane region" description="Helical" evidence="1">
    <location>
        <begin position="36"/>
        <end position="56"/>
    </location>
</feature>